<keyword evidence="1" id="KW-0732">Signal</keyword>
<accession>A0A9X9WJ91</accession>
<feature type="signal peptide" evidence="1">
    <location>
        <begin position="1"/>
        <end position="21"/>
    </location>
</feature>
<evidence type="ECO:0000313" key="5">
    <source>
        <dbReference type="Proteomes" id="UP001138708"/>
    </source>
</evidence>
<feature type="chain" id="PRO_5040721327" evidence="1">
    <location>
        <begin position="22"/>
        <end position="169"/>
    </location>
</feature>
<proteinExistence type="predicted"/>
<evidence type="ECO:0000313" key="2">
    <source>
        <dbReference type="EMBL" id="MBR0660401.1"/>
    </source>
</evidence>
<evidence type="ECO:0000256" key="1">
    <source>
        <dbReference type="SAM" id="SignalP"/>
    </source>
</evidence>
<gene>
    <name evidence="3" type="ORF">GWK15_10385</name>
    <name evidence="2" type="ORF">GXW75_14160</name>
</gene>
<dbReference type="EMBL" id="JAAEDK010000030">
    <property type="protein sequence ID" value="MBR0660401.1"/>
    <property type="molecule type" value="Genomic_DNA"/>
</dbReference>
<dbReference type="Proteomes" id="UP000746741">
    <property type="component" value="Unassembled WGS sequence"/>
</dbReference>
<evidence type="ECO:0000313" key="4">
    <source>
        <dbReference type="Proteomes" id="UP000746741"/>
    </source>
</evidence>
<dbReference type="InterPro" id="IPR052517">
    <property type="entry name" value="GlcG_carb_metab_protein"/>
</dbReference>
<name>A0A9X9WJ91_9PROT</name>
<dbReference type="EMBL" id="JAAVUP010000002">
    <property type="protein sequence ID" value="NKE17351.1"/>
    <property type="molecule type" value="Genomic_DNA"/>
</dbReference>
<dbReference type="InterPro" id="IPR005624">
    <property type="entry name" value="PduO/GlcC-like"/>
</dbReference>
<protein>
    <submittedName>
        <fullName evidence="2">Heme-binding protein</fullName>
    </submittedName>
</protein>
<dbReference type="SUPFAM" id="SSF143744">
    <property type="entry name" value="GlcG-like"/>
    <property type="match status" value="1"/>
</dbReference>
<sequence>MALRVALRLAVLLLSAQPAMAQVRHGEGQLPLALAIEAAQEAVRACEAQGWPVSVSVVDTAGVLRLQARGDHSTIHTEQSSFRKAYTVVTLGPVFGFATSGEFAGLVARSPAGPALVSLPNILPLAGGVAIRRGEEIIAAIGVGGAPGGERDEACARAGLARIAGRLGP</sequence>
<comment type="caution">
    <text evidence="2">The sequence shown here is derived from an EMBL/GenBank/DDBJ whole genome shotgun (WGS) entry which is preliminary data.</text>
</comment>
<reference evidence="3 4" key="2">
    <citation type="submission" date="2020-02" db="EMBL/GenBank/DDBJ databases">
        <authorList>
            <person name="Sun Q."/>
            <person name="Inoue M."/>
        </authorList>
    </citation>
    <scope>NUCLEOTIDE SEQUENCE [LARGE SCALE GENOMIC DNA]</scope>
    <source>
        <strain evidence="3 4">KCTC 22478</strain>
    </source>
</reference>
<evidence type="ECO:0000313" key="3">
    <source>
        <dbReference type="EMBL" id="NKE17351.1"/>
    </source>
</evidence>
<dbReference type="AlphaFoldDB" id="A0A9X9WJ91"/>
<dbReference type="PANTHER" id="PTHR34309">
    <property type="entry name" value="SLR1406 PROTEIN"/>
    <property type="match status" value="1"/>
</dbReference>
<dbReference type="Gene3D" id="3.30.450.150">
    <property type="entry name" value="Haem-degrading domain"/>
    <property type="match status" value="1"/>
</dbReference>
<dbReference type="PANTHER" id="PTHR34309:SF10">
    <property type="entry name" value="SLR1406 PROTEIN"/>
    <property type="match status" value="1"/>
</dbReference>
<organism evidence="2 5">
    <name type="scientific">Neoroseomonas oryzicola</name>
    <dbReference type="NCBI Taxonomy" id="535904"/>
    <lineage>
        <taxon>Bacteria</taxon>
        <taxon>Pseudomonadati</taxon>
        <taxon>Pseudomonadota</taxon>
        <taxon>Alphaproteobacteria</taxon>
        <taxon>Acetobacterales</taxon>
        <taxon>Acetobacteraceae</taxon>
        <taxon>Neoroseomonas</taxon>
    </lineage>
</organism>
<dbReference type="InterPro" id="IPR038084">
    <property type="entry name" value="PduO/GlcC-like_sf"/>
</dbReference>
<dbReference type="Pfam" id="PF03928">
    <property type="entry name" value="HbpS-like"/>
    <property type="match status" value="1"/>
</dbReference>
<keyword evidence="4" id="KW-1185">Reference proteome</keyword>
<dbReference type="Proteomes" id="UP001138708">
    <property type="component" value="Unassembled WGS sequence"/>
</dbReference>
<reference evidence="2" key="3">
    <citation type="journal article" date="2021" name="Syst. Appl. Microbiol.">
        <title>Roseomonas hellenica sp. nov., isolated from roots of wild-growing Alkanna tinctoria.</title>
        <authorList>
            <person name="Rat A."/>
            <person name="Naranjo H.D."/>
            <person name="Lebbe L."/>
            <person name="Cnockaert M."/>
            <person name="Krigas N."/>
            <person name="Grigoriadou K."/>
            <person name="Maloupa E."/>
            <person name="Willems A."/>
        </authorList>
    </citation>
    <scope>NUCLEOTIDE SEQUENCE</scope>
    <source>
        <strain evidence="2">LMG 31161</strain>
    </source>
</reference>
<reference evidence="2" key="1">
    <citation type="submission" date="2020-01" db="EMBL/GenBank/DDBJ databases">
        <authorList>
            <person name="Rat A."/>
        </authorList>
    </citation>
    <scope>NUCLEOTIDE SEQUENCE</scope>
    <source>
        <strain evidence="2">LMG 31161</strain>
    </source>
</reference>